<accession>A0A328F5W7</accession>
<evidence type="ECO:0000313" key="5">
    <source>
        <dbReference type="Proteomes" id="UP000293902"/>
    </source>
</evidence>
<evidence type="ECO:0000313" key="4">
    <source>
        <dbReference type="Proteomes" id="UP000248798"/>
    </source>
</evidence>
<proteinExistence type="predicted"/>
<dbReference type="Proteomes" id="UP000248798">
    <property type="component" value="Unassembled WGS sequence"/>
</dbReference>
<dbReference type="OrthoDB" id="8612029at2"/>
<protein>
    <submittedName>
        <fullName evidence="3">KTSC domain-containing protein</fullName>
    </submittedName>
</protein>
<feature type="domain" description="KTSC" evidence="1">
    <location>
        <begin position="7"/>
        <end position="64"/>
    </location>
</feature>
<keyword evidence="5" id="KW-1185">Reference proteome</keyword>
<dbReference type="Pfam" id="PF13619">
    <property type="entry name" value="KTSC"/>
    <property type="match status" value="1"/>
</dbReference>
<dbReference type="EMBL" id="CP036313">
    <property type="protein sequence ID" value="QBH14286.1"/>
    <property type="molecule type" value="Genomic_DNA"/>
</dbReference>
<dbReference type="RefSeq" id="WP_111960624.1">
    <property type="nucleotide sequence ID" value="NZ_CP036313.1"/>
</dbReference>
<dbReference type="AlphaFoldDB" id="A0A328F5W7"/>
<dbReference type="InterPro" id="IPR025309">
    <property type="entry name" value="KTSC_dom"/>
</dbReference>
<evidence type="ECO:0000259" key="1">
    <source>
        <dbReference type="Pfam" id="PF13619"/>
    </source>
</evidence>
<reference evidence="3 4" key="1">
    <citation type="submission" date="2018-06" db="EMBL/GenBank/DDBJ databases">
        <title>Complete Genome Sequence of Desulfobacter hydrogenophilus (DSM3380).</title>
        <authorList>
            <person name="Marietou A."/>
            <person name="Schreiber L."/>
            <person name="Marshall I."/>
            <person name="Jorgensen B."/>
        </authorList>
    </citation>
    <scope>NUCLEOTIDE SEQUENCE [LARGE SCALE GENOMIC DNA]</scope>
    <source>
        <strain evidence="3 4">DSM 3380</strain>
    </source>
</reference>
<dbReference type="EMBL" id="QLNI01000080">
    <property type="protein sequence ID" value="RAL99923.1"/>
    <property type="molecule type" value="Genomic_DNA"/>
</dbReference>
<gene>
    <name evidence="3" type="ORF">DO021_21810</name>
    <name evidence="2" type="ORF">EYB58_16010</name>
</gene>
<organism evidence="3 4">
    <name type="scientific">Desulfobacter hydrogenophilus</name>
    <dbReference type="NCBI Taxonomy" id="2291"/>
    <lineage>
        <taxon>Bacteria</taxon>
        <taxon>Pseudomonadati</taxon>
        <taxon>Thermodesulfobacteriota</taxon>
        <taxon>Desulfobacteria</taxon>
        <taxon>Desulfobacterales</taxon>
        <taxon>Desulfobacteraceae</taxon>
        <taxon>Desulfobacter</taxon>
    </lineage>
</organism>
<evidence type="ECO:0000313" key="3">
    <source>
        <dbReference type="EMBL" id="RAL99923.1"/>
    </source>
</evidence>
<sequence>MEMTRVNSSAISAIGYDPSSQKMKIRFNQGATYDYCRVPQNVFESFLSALSKGRFYDSHIKDKYRCH</sequence>
<reference evidence="2 5" key="2">
    <citation type="submission" date="2019-02" db="EMBL/GenBank/DDBJ databases">
        <title>Complete genome sequence of Desulfobacter hydrogenophilus AcRS1.</title>
        <authorList>
            <person name="Marietou A."/>
            <person name="Lund M.B."/>
            <person name="Marshall I.P.G."/>
            <person name="Schreiber L."/>
            <person name="Jorgensen B."/>
        </authorList>
    </citation>
    <scope>NUCLEOTIDE SEQUENCE [LARGE SCALE GENOMIC DNA]</scope>
    <source>
        <strain evidence="2 5">AcRS1</strain>
    </source>
</reference>
<name>A0A328F5W7_9BACT</name>
<evidence type="ECO:0000313" key="2">
    <source>
        <dbReference type="EMBL" id="QBH14286.1"/>
    </source>
</evidence>
<dbReference type="Proteomes" id="UP000293902">
    <property type="component" value="Chromosome"/>
</dbReference>